<feature type="domain" description="Translation elongation factor EF1B beta/delta subunit guanine nucleotide exchange" evidence="7">
    <location>
        <begin position="281"/>
        <end position="367"/>
    </location>
</feature>
<evidence type="ECO:0000256" key="4">
    <source>
        <dbReference type="RuleBase" id="RU003791"/>
    </source>
</evidence>
<gene>
    <name evidence="9" type="primary">5571785</name>
</gene>
<dbReference type="AlphaFoldDB" id="A0A6I8TH98"/>
<dbReference type="GO" id="GO:0005085">
    <property type="term" value="F:guanyl-nucleotide exchange factor activity"/>
    <property type="evidence" value="ECO:0007669"/>
    <property type="project" value="TreeGrafter"/>
</dbReference>
<dbReference type="PANTHER" id="PTHR11595">
    <property type="entry name" value="EF-HAND AND COILED-COIL DOMAIN-CONTAINING FAMILY MEMBER"/>
    <property type="match status" value="1"/>
</dbReference>
<reference evidence="9 10" key="1">
    <citation type="submission" date="2017-06" db="EMBL/GenBank/DDBJ databases">
        <title>Aedes aegypti genome working group (AGWG) sequencing and assembly.</title>
        <authorList>
            <consortium name="Aedes aegypti Genome Working Group (AGWG)"/>
            <person name="Matthews B.J."/>
        </authorList>
    </citation>
    <scope>NUCLEOTIDE SEQUENCE [LARGE SCALE GENOMIC DNA]</scope>
    <source>
        <strain evidence="9 10">LVP_AGWG</strain>
    </source>
</reference>
<keyword evidence="10" id="KW-1185">Reference proteome</keyword>
<dbReference type="Proteomes" id="UP000008820">
    <property type="component" value="Chromosome 1"/>
</dbReference>
<evidence type="ECO:0000256" key="1">
    <source>
        <dbReference type="ARBA" id="ARBA00007411"/>
    </source>
</evidence>
<dbReference type="FunFam" id="3.30.70.60:FF:000001">
    <property type="entry name" value="Elongation factor 1-beta 1 like"/>
    <property type="match status" value="1"/>
</dbReference>
<dbReference type="Pfam" id="PF00736">
    <property type="entry name" value="EF1_GNE"/>
    <property type="match status" value="1"/>
</dbReference>
<dbReference type="PROSITE" id="PS00824">
    <property type="entry name" value="EF1BD_1"/>
    <property type="match status" value="1"/>
</dbReference>
<feature type="domain" description="Elongation factor 1 beta central acidic region eukaryote" evidence="8">
    <location>
        <begin position="245"/>
        <end position="272"/>
    </location>
</feature>
<evidence type="ECO:0000256" key="3">
    <source>
        <dbReference type="ARBA" id="ARBA00022917"/>
    </source>
</evidence>
<dbReference type="PROSITE" id="PS00825">
    <property type="entry name" value="EF1BD_2"/>
    <property type="match status" value="1"/>
</dbReference>
<feature type="compositionally biased region" description="Basic residues" evidence="6">
    <location>
        <begin position="90"/>
        <end position="100"/>
    </location>
</feature>
<sequence length="367" mass="39725">MASPLAYEKHWADKTNLDSAEKKYYEYLAQLSQGKKPECPNVAQKKAAAPVVQPKTAQAPSKKEQNQPKAVAAAPPAAAAAPESDQNKVKKEKRKNKKNKKDASQSPDHASSSVSEPVVKESPKAVTPPQTPMSSFPAQCTLASEISKARQHIKNSLERMDGIAALAASPGAELLDRLSTVEKENDKLRSVIDGLNNLVIDLHARVKALESGSAAPASKTAAPVQKAAPAPAAADDEEDDDDVDLFGSEDEDEDKAAAELREKRLAEYAAKKSKKPALIAKSNVILDIKPWDDETDMKMMEAEVRKITMDGLLLGASKLVPLAYGIHKLQLSCVIEDDKVSVDELQEKIEQIEDYVQSVDIAAFNKI</sequence>
<feature type="coiled-coil region" evidence="5">
    <location>
        <begin position="335"/>
        <end position="362"/>
    </location>
</feature>
<dbReference type="InterPro" id="IPR014717">
    <property type="entry name" value="Transl_elong_EF1B/ribsomal_bS6"/>
</dbReference>
<feature type="region of interest" description="Disordered" evidence="6">
    <location>
        <begin position="34"/>
        <end position="137"/>
    </location>
</feature>
<keyword evidence="2 4" id="KW-0251">Elongation factor</keyword>
<evidence type="ECO:0000256" key="6">
    <source>
        <dbReference type="SAM" id="MobiDB-lite"/>
    </source>
</evidence>
<dbReference type="SMART" id="SM00888">
    <property type="entry name" value="EF1_GNE"/>
    <property type="match status" value="1"/>
</dbReference>
<dbReference type="EnsemblMetazoa" id="AAEL009313-RC">
    <property type="protein sequence ID" value="AAEL009313-PC"/>
    <property type="gene ID" value="AAEL009313"/>
</dbReference>
<feature type="compositionally biased region" description="Low complexity" evidence="6">
    <location>
        <begin position="42"/>
        <end position="60"/>
    </location>
</feature>
<dbReference type="InterPro" id="IPR018940">
    <property type="entry name" value="EF-1_beta_acid_region_euk"/>
</dbReference>
<dbReference type="Pfam" id="PF10587">
    <property type="entry name" value="EF-1_beta_acid"/>
    <property type="match status" value="1"/>
</dbReference>
<dbReference type="GO" id="GO:0005853">
    <property type="term" value="C:eukaryotic translation elongation factor 1 complex"/>
    <property type="evidence" value="ECO:0007669"/>
    <property type="project" value="InterPro"/>
</dbReference>
<proteinExistence type="inferred from homology"/>
<dbReference type="GO" id="GO:0003746">
    <property type="term" value="F:translation elongation factor activity"/>
    <property type="evidence" value="ECO:0007669"/>
    <property type="project" value="UniProtKB-KW"/>
</dbReference>
<dbReference type="InterPro" id="IPR036219">
    <property type="entry name" value="eEF-1beta-like_sf"/>
</dbReference>
<dbReference type="InterPro" id="IPR049720">
    <property type="entry name" value="EF1B_bsu/dsu"/>
</dbReference>
<evidence type="ECO:0000256" key="5">
    <source>
        <dbReference type="SAM" id="Coils"/>
    </source>
</evidence>
<organism evidence="9 10">
    <name type="scientific">Aedes aegypti</name>
    <name type="common">Yellowfever mosquito</name>
    <name type="synonym">Culex aegypti</name>
    <dbReference type="NCBI Taxonomy" id="7159"/>
    <lineage>
        <taxon>Eukaryota</taxon>
        <taxon>Metazoa</taxon>
        <taxon>Ecdysozoa</taxon>
        <taxon>Arthropoda</taxon>
        <taxon>Hexapoda</taxon>
        <taxon>Insecta</taxon>
        <taxon>Pterygota</taxon>
        <taxon>Neoptera</taxon>
        <taxon>Endopterygota</taxon>
        <taxon>Diptera</taxon>
        <taxon>Nematocera</taxon>
        <taxon>Culicoidea</taxon>
        <taxon>Culicidae</taxon>
        <taxon>Culicinae</taxon>
        <taxon>Aedini</taxon>
        <taxon>Aedes</taxon>
        <taxon>Stegomyia</taxon>
    </lineage>
</organism>
<feature type="compositionally biased region" description="Low complexity" evidence="6">
    <location>
        <begin position="70"/>
        <end position="82"/>
    </location>
</feature>
<dbReference type="CDD" id="cd00292">
    <property type="entry name" value="EF1B"/>
    <property type="match status" value="1"/>
</dbReference>
<feature type="region of interest" description="Disordered" evidence="6">
    <location>
        <begin position="213"/>
        <end position="254"/>
    </location>
</feature>
<dbReference type="OrthoDB" id="331763at2759"/>
<dbReference type="SMART" id="SM01182">
    <property type="entry name" value="EF-1_beta_acid"/>
    <property type="match status" value="1"/>
</dbReference>
<reference evidence="9" key="2">
    <citation type="submission" date="2020-05" db="UniProtKB">
        <authorList>
            <consortium name="EnsemblMetazoa"/>
        </authorList>
    </citation>
    <scope>IDENTIFICATION</scope>
    <source>
        <strain evidence="9">LVP_AGWG</strain>
    </source>
</reference>
<evidence type="ECO:0000259" key="8">
    <source>
        <dbReference type="SMART" id="SM01182"/>
    </source>
</evidence>
<name>A0A6I8TH98_AEDAE</name>
<evidence type="ECO:0000313" key="10">
    <source>
        <dbReference type="Proteomes" id="UP000008820"/>
    </source>
</evidence>
<dbReference type="InterPro" id="IPR001326">
    <property type="entry name" value="Transl_elong_EF1B_B/D_CS"/>
</dbReference>
<dbReference type="InterPro" id="IPR014038">
    <property type="entry name" value="EF1B_bsu/dsu_GNE"/>
</dbReference>
<keyword evidence="5" id="KW-0175">Coiled coil</keyword>
<comment type="similarity">
    <text evidence="1 4">Belongs to the EF-1-beta/EF-1-delta family.</text>
</comment>
<dbReference type="GO" id="GO:0005829">
    <property type="term" value="C:cytosol"/>
    <property type="evidence" value="ECO:0007669"/>
    <property type="project" value="TreeGrafter"/>
</dbReference>
<keyword evidence="3 4" id="KW-0648">Protein biosynthesis</keyword>
<evidence type="ECO:0000256" key="2">
    <source>
        <dbReference type="ARBA" id="ARBA00022768"/>
    </source>
</evidence>
<evidence type="ECO:0000313" key="9">
    <source>
        <dbReference type="EnsemblMetazoa" id="AAEL009313-PC"/>
    </source>
</evidence>
<accession>A0A6I8TH98</accession>
<dbReference type="SUPFAM" id="SSF54984">
    <property type="entry name" value="eEF-1beta-like"/>
    <property type="match status" value="1"/>
</dbReference>
<protein>
    <submittedName>
        <fullName evidence="9">Uncharacterized protein</fullName>
    </submittedName>
</protein>
<evidence type="ECO:0000259" key="7">
    <source>
        <dbReference type="SMART" id="SM00888"/>
    </source>
</evidence>
<dbReference type="Gene3D" id="3.30.70.60">
    <property type="match status" value="1"/>
</dbReference>
<feature type="compositionally biased region" description="Acidic residues" evidence="6">
    <location>
        <begin position="234"/>
        <end position="254"/>
    </location>
</feature>
<dbReference type="PANTHER" id="PTHR11595:SF26">
    <property type="entry name" value="ELONGATION FACTOR 1-DELTA"/>
    <property type="match status" value="1"/>
</dbReference>